<gene>
    <name evidence="2" type="ORF">LOAG_08997</name>
</gene>
<keyword evidence="1" id="KW-0472">Membrane</keyword>
<keyword evidence="1" id="KW-1133">Transmembrane helix</keyword>
<organism evidence="2">
    <name type="scientific">Loa loa</name>
    <name type="common">Eye worm</name>
    <name type="synonym">Filaria loa</name>
    <dbReference type="NCBI Taxonomy" id="7209"/>
    <lineage>
        <taxon>Eukaryota</taxon>
        <taxon>Metazoa</taxon>
        <taxon>Ecdysozoa</taxon>
        <taxon>Nematoda</taxon>
        <taxon>Chromadorea</taxon>
        <taxon>Rhabditida</taxon>
        <taxon>Spirurina</taxon>
        <taxon>Spiruromorpha</taxon>
        <taxon>Filarioidea</taxon>
        <taxon>Onchocercidae</taxon>
        <taxon>Loa</taxon>
    </lineage>
</organism>
<protein>
    <submittedName>
        <fullName evidence="2">Uncharacterized protein</fullName>
    </submittedName>
</protein>
<dbReference type="AlphaFoldDB" id="A0A1S0TU61"/>
<feature type="transmembrane region" description="Helical" evidence="1">
    <location>
        <begin position="86"/>
        <end position="107"/>
    </location>
</feature>
<sequence>MKANGAEISLGYDGIKQDENVLEMLDGNELRTNFFARIEKCFNLKEQYFCCCSINIWMLTIAAITIVTAIKTQIALLIIDGFTGSPISFILIFPVWISGILAIFAYIHKMPLLIWPFIAFLIFISLSVIAFLIYFTMIALPAKINGDIFNLLIKVIF</sequence>
<dbReference type="InParanoid" id="A0A1S0TU61"/>
<proteinExistence type="predicted"/>
<name>A0A1S0TU61_LOALO</name>
<accession>A0A1S0TU61</accession>
<evidence type="ECO:0000256" key="1">
    <source>
        <dbReference type="SAM" id="Phobius"/>
    </source>
</evidence>
<evidence type="ECO:0000313" key="2">
    <source>
        <dbReference type="EMBL" id="EFO19494.1"/>
    </source>
</evidence>
<dbReference type="GeneID" id="9946430"/>
<dbReference type="KEGG" id="loa:LOAG_08997"/>
<feature type="transmembrane region" description="Helical" evidence="1">
    <location>
        <begin position="113"/>
        <end position="135"/>
    </location>
</feature>
<feature type="transmembrane region" description="Helical" evidence="1">
    <location>
        <begin position="56"/>
        <end position="79"/>
    </location>
</feature>
<keyword evidence="1" id="KW-0812">Transmembrane</keyword>
<reference evidence="2" key="1">
    <citation type="submission" date="2012-04" db="EMBL/GenBank/DDBJ databases">
        <title>The Genome Sequence of Loa loa.</title>
        <authorList>
            <consortium name="The Broad Institute Genome Sequencing Platform"/>
            <consortium name="Broad Institute Genome Sequencing Center for Infectious Disease"/>
            <person name="Nutman T.B."/>
            <person name="Fink D.L."/>
            <person name="Russ C."/>
            <person name="Young S."/>
            <person name="Zeng Q."/>
            <person name="Gargeya S."/>
            <person name="Alvarado L."/>
            <person name="Berlin A."/>
            <person name="Chapman S.B."/>
            <person name="Chen Z."/>
            <person name="Freedman E."/>
            <person name="Gellesch M."/>
            <person name="Goldberg J."/>
            <person name="Griggs A."/>
            <person name="Gujja S."/>
            <person name="Heilman E.R."/>
            <person name="Heiman D."/>
            <person name="Howarth C."/>
            <person name="Mehta T."/>
            <person name="Neiman D."/>
            <person name="Pearson M."/>
            <person name="Roberts A."/>
            <person name="Saif S."/>
            <person name="Shea T."/>
            <person name="Shenoy N."/>
            <person name="Sisk P."/>
            <person name="Stolte C."/>
            <person name="Sykes S."/>
            <person name="White J."/>
            <person name="Yandava C."/>
            <person name="Haas B."/>
            <person name="Henn M.R."/>
            <person name="Nusbaum C."/>
            <person name="Birren B."/>
        </authorList>
    </citation>
    <scope>NUCLEOTIDE SEQUENCE [LARGE SCALE GENOMIC DNA]</scope>
</reference>
<dbReference type="EMBL" id="JH712299">
    <property type="protein sequence ID" value="EFO19494.1"/>
    <property type="molecule type" value="Genomic_DNA"/>
</dbReference>
<dbReference type="RefSeq" id="XP_003144574.1">
    <property type="nucleotide sequence ID" value="XM_003144526.1"/>
</dbReference>
<dbReference type="CTD" id="9946430"/>